<dbReference type="AlphaFoldDB" id="A0A1R0G0B2"/>
<dbReference type="Proteomes" id="UP000192573">
    <property type="component" value="Unassembled WGS sequence"/>
</dbReference>
<organism evidence="4 6">
    <name type="scientific">Citrobacter braakii</name>
    <dbReference type="NCBI Taxonomy" id="57706"/>
    <lineage>
        <taxon>Bacteria</taxon>
        <taxon>Pseudomonadati</taxon>
        <taxon>Pseudomonadota</taxon>
        <taxon>Gammaproteobacteria</taxon>
        <taxon>Enterobacterales</taxon>
        <taxon>Enterobacteriaceae</taxon>
        <taxon>Citrobacter</taxon>
        <taxon>Citrobacter freundii complex</taxon>
    </lineage>
</organism>
<dbReference type="Pfam" id="PF11140">
    <property type="entry name" value="DUF2913"/>
    <property type="match status" value="1"/>
</dbReference>
<keyword evidence="7" id="KW-1185">Reference proteome</keyword>
<evidence type="ECO:0000313" key="4">
    <source>
        <dbReference type="EMBL" id="OQM39894.1"/>
    </source>
</evidence>
<gene>
    <name evidence="3" type="ORF">BWD41_00605</name>
    <name evidence="4" type="ORF">BZK42_22655</name>
    <name evidence="1" type="ORF">H6P72_00370</name>
    <name evidence="2" type="ORF">ID160_00430</name>
</gene>
<dbReference type="EMBL" id="MTCP01000001">
    <property type="protein sequence ID" value="OLY70224.1"/>
    <property type="molecule type" value="Genomic_DNA"/>
</dbReference>
<reference evidence="4 6" key="2">
    <citation type="submission" date="2017-03" db="EMBL/GenBank/DDBJ databases">
        <authorList>
            <person name="Afonso C.L."/>
            <person name="Miller P.J."/>
            <person name="Scott M.A."/>
            <person name="Spackman E."/>
            <person name="Goraichik I."/>
            <person name="Dimitrov K.M."/>
            <person name="Suarez D.L."/>
            <person name="Swayne D.E."/>
        </authorList>
    </citation>
    <scope>NUCLEOTIDE SEQUENCE [LARGE SCALE GENOMIC DNA]</scope>
    <source>
        <strain evidence="4 6">ATCC 51113</strain>
    </source>
</reference>
<dbReference type="EMBL" id="JACLAH010000001">
    <property type="protein sequence ID" value="MBC2645098.1"/>
    <property type="molecule type" value="Genomic_DNA"/>
</dbReference>
<dbReference type="Proteomes" id="UP000605024">
    <property type="component" value="Unassembled WGS sequence"/>
</dbReference>
<evidence type="ECO:0000313" key="2">
    <source>
        <dbReference type="EMBL" id="MBD3121144.1"/>
    </source>
</evidence>
<evidence type="ECO:0000313" key="6">
    <source>
        <dbReference type="Proteomes" id="UP000192573"/>
    </source>
</evidence>
<dbReference type="GeneID" id="66275808"/>
<dbReference type="Proteomes" id="UP000185597">
    <property type="component" value="Unassembled WGS sequence"/>
</dbReference>
<dbReference type="OrthoDB" id="6590152at2"/>
<reference evidence="2" key="4">
    <citation type="submission" date="2020-09" db="EMBL/GenBank/DDBJ databases">
        <title>Characterization of IncC plasmids in Enterobacterales of food-producing animals originating from China.</title>
        <authorList>
            <person name="Zhang Y."/>
            <person name="Lei C.-W."/>
        </authorList>
    </citation>
    <scope>NUCLEOTIDE SEQUENCE</scope>
    <source>
        <strain evidence="2">CC1</strain>
    </source>
</reference>
<evidence type="ECO:0000313" key="1">
    <source>
        <dbReference type="EMBL" id="MBC2645098.1"/>
    </source>
</evidence>
<dbReference type="EMBL" id="JACXSK010000001">
    <property type="protein sequence ID" value="MBD3121144.1"/>
    <property type="molecule type" value="Genomic_DNA"/>
</dbReference>
<sequence>MVRDSGKVSTLRHHYQDDLEAFTWSALVAIGIAIRDRKIHSKMSEHLFIMQWLAIAKKRKLFSRNVINELQWLIDEGKKKSLNAQLKFKIEYLYSTSSGDVSMQNDYFKFTHTIEVLRNNGWESFLLTPEKWRDLHEKIKVREGNFIFMDDTRLQACFGVQGEIVKPFCIRVYGDVEFAKLTFIKHNLPAEFVKHVSNEFYHFHFLLVSNA</sequence>
<evidence type="ECO:0000313" key="3">
    <source>
        <dbReference type="EMBL" id="OLY70224.1"/>
    </source>
</evidence>
<evidence type="ECO:0000313" key="5">
    <source>
        <dbReference type="Proteomes" id="UP000185597"/>
    </source>
</evidence>
<protein>
    <submittedName>
        <fullName evidence="1">DUF2913 family protein</fullName>
    </submittedName>
</protein>
<reference evidence="1 7" key="3">
    <citation type="submission" date="2020-08" db="EMBL/GenBank/DDBJ databases">
        <title>Emergence and comparative genomics analysis of Citrobacter in Fennec fox imported from North Africa to China.</title>
        <authorList>
            <person name="Zheng B."/>
        </authorList>
    </citation>
    <scope>NUCLEOTIDE SEQUENCE [LARGE SCALE GENOMIC DNA]</scope>
    <source>
        <strain evidence="1 7">FF371</strain>
    </source>
</reference>
<proteinExistence type="predicted"/>
<dbReference type="EMBL" id="NAEW01000016">
    <property type="protein sequence ID" value="OQM39894.1"/>
    <property type="molecule type" value="Genomic_DNA"/>
</dbReference>
<dbReference type="Proteomes" id="UP000586346">
    <property type="component" value="Unassembled WGS sequence"/>
</dbReference>
<evidence type="ECO:0000313" key="7">
    <source>
        <dbReference type="Proteomes" id="UP000586346"/>
    </source>
</evidence>
<dbReference type="InterPro" id="IPR021316">
    <property type="entry name" value="DUF2913"/>
</dbReference>
<name>A0A1R0G0B2_CITBR</name>
<comment type="caution">
    <text evidence="4">The sequence shown here is derived from an EMBL/GenBank/DDBJ whole genome shotgun (WGS) entry which is preliminary data.</text>
</comment>
<reference evidence="3 5" key="1">
    <citation type="submission" date="2017-01" db="EMBL/GenBank/DDBJ databases">
        <title>First report of the plasmid-mediated mcr-1 gene in Citrobacter freudii.</title>
        <authorList>
            <person name="Liu J."/>
            <person name="Yang Y."/>
            <person name="Li Y."/>
            <person name="Liu D."/>
            <person name="Tuo H."/>
            <person name="Davis M."/>
            <person name="Zhang A."/>
        </authorList>
    </citation>
    <scope>NUCLEOTIDE SEQUENCE [LARGE SCALE GENOMIC DNA]</scope>
    <source>
        <strain evidence="3 5">SCC4</strain>
    </source>
</reference>
<dbReference type="RefSeq" id="WP_016151935.1">
    <property type="nucleotide sequence ID" value="NZ_CBDITX010000013.1"/>
</dbReference>
<accession>A0A1R0G0B2</accession>